<accession>A0ABR4PZR7</accession>
<protein>
    <recommendedName>
        <fullName evidence="2">Serine-threonine/tyrosine-protein kinase catalytic domain-containing protein</fullName>
    </recommendedName>
</protein>
<organism evidence="3 4">
    <name type="scientific">Taenia crassiceps</name>
    <dbReference type="NCBI Taxonomy" id="6207"/>
    <lineage>
        <taxon>Eukaryota</taxon>
        <taxon>Metazoa</taxon>
        <taxon>Spiralia</taxon>
        <taxon>Lophotrochozoa</taxon>
        <taxon>Platyhelminthes</taxon>
        <taxon>Cestoda</taxon>
        <taxon>Eucestoda</taxon>
        <taxon>Cyclophyllidea</taxon>
        <taxon>Taeniidae</taxon>
        <taxon>Taenia</taxon>
    </lineage>
</organism>
<evidence type="ECO:0000313" key="3">
    <source>
        <dbReference type="EMBL" id="KAL5102903.1"/>
    </source>
</evidence>
<sequence length="104" mass="11447">MFLSEGKRLSSPRALGYQCDEEAYRIMRSCWETLPQGRPSFQKLSVDIEEEEEEEAEAEAEEEAEVEAKEESYRGESAATTSSGATALSTLNAIATLVLLPALL</sequence>
<dbReference type="EMBL" id="JAKROA010000022">
    <property type="protein sequence ID" value="KAL5102903.1"/>
    <property type="molecule type" value="Genomic_DNA"/>
</dbReference>
<dbReference type="Pfam" id="PF07714">
    <property type="entry name" value="PK_Tyr_Ser-Thr"/>
    <property type="match status" value="1"/>
</dbReference>
<feature type="domain" description="Serine-threonine/tyrosine-protein kinase catalytic" evidence="2">
    <location>
        <begin position="3"/>
        <end position="46"/>
    </location>
</feature>
<feature type="region of interest" description="Disordered" evidence="1">
    <location>
        <begin position="47"/>
        <end position="84"/>
    </location>
</feature>
<evidence type="ECO:0000259" key="2">
    <source>
        <dbReference type="Pfam" id="PF07714"/>
    </source>
</evidence>
<comment type="caution">
    <text evidence="3">The sequence shown here is derived from an EMBL/GenBank/DDBJ whole genome shotgun (WGS) entry which is preliminary data.</text>
</comment>
<feature type="compositionally biased region" description="Acidic residues" evidence="1">
    <location>
        <begin position="47"/>
        <end position="65"/>
    </location>
</feature>
<gene>
    <name evidence="3" type="ORF">TcWFU_001777</name>
</gene>
<evidence type="ECO:0000256" key="1">
    <source>
        <dbReference type="SAM" id="MobiDB-lite"/>
    </source>
</evidence>
<proteinExistence type="predicted"/>
<name>A0ABR4PZR7_9CEST</name>
<dbReference type="InterPro" id="IPR001245">
    <property type="entry name" value="Ser-Thr/Tyr_kinase_cat_dom"/>
</dbReference>
<evidence type="ECO:0000313" key="4">
    <source>
        <dbReference type="Proteomes" id="UP001651158"/>
    </source>
</evidence>
<dbReference type="Proteomes" id="UP001651158">
    <property type="component" value="Unassembled WGS sequence"/>
</dbReference>
<keyword evidence="4" id="KW-1185">Reference proteome</keyword>
<dbReference type="Gene3D" id="1.10.510.10">
    <property type="entry name" value="Transferase(Phosphotransferase) domain 1"/>
    <property type="match status" value="1"/>
</dbReference>
<reference evidence="3 4" key="1">
    <citation type="journal article" date="2022" name="Front. Cell. Infect. Microbiol.">
        <title>The Genomes of Two Strains of Taenia crassiceps the Animal Model for the Study of Human Cysticercosis.</title>
        <authorList>
            <person name="Bobes R.J."/>
            <person name="Estrada K."/>
            <person name="Rios-Valencia D.G."/>
            <person name="Calderon-Gallegos A."/>
            <person name="de la Torre P."/>
            <person name="Carrero J.C."/>
            <person name="Sanchez-Flores A."/>
            <person name="Laclette J.P."/>
        </authorList>
    </citation>
    <scope>NUCLEOTIDE SEQUENCE [LARGE SCALE GENOMIC DNA]</scope>
    <source>
        <strain evidence="3">WFUcys</strain>
    </source>
</reference>